<comment type="caution">
    <text evidence="11">The sequence shown here is derived from an EMBL/GenBank/DDBJ whole genome shotgun (WGS) entry which is preliminary data.</text>
</comment>
<feature type="region of interest" description="Disordered" evidence="9">
    <location>
        <begin position="299"/>
        <end position="327"/>
    </location>
</feature>
<dbReference type="AlphaFoldDB" id="A0A8K0P3E5"/>
<accession>A0A8K0P3E5</accession>
<organism evidence="11 12">
    <name type="scientific">Ladona fulva</name>
    <name type="common">Scarce chaser dragonfly</name>
    <name type="synonym">Libellula fulva</name>
    <dbReference type="NCBI Taxonomy" id="123851"/>
    <lineage>
        <taxon>Eukaryota</taxon>
        <taxon>Metazoa</taxon>
        <taxon>Ecdysozoa</taxon>
        <taxon>Arthropoda</taxon>
        <taxon>Hexapoda</taxon>
        <taxon>Insecta</taxon>
        <taxon>Pterygota</taxon>
        <taxon>Palaeoptera</taxon>
        <taxon>Odonata</taxon>
        <taxon>Epiprocta</taxon>
        <taxon>Anisoptera</taxon>
        <taxon>Libelluloidea</taxon>
        <taxon>Libellulidae</taxon>
        <taxon>Ladona</taxon>
    </lineage>
</organism>
<dbReference type="GO" id="GO:0000981">
    <property type="term" value="F:DNA-binding transcription factor activity, RNA polymerase II-specific"/>
    <property type="evidence" value="ECO:0007669"/>
    <property type="project" value="TreeGrafter"/>
</dbReference>
<dbReference type="Pfam" id="PF00096">
    <property type="entry name" value="zf-C2H2"/>
    <property type="match status" value="1"/>
</dbReference>
<gene>
    <name evidence="11" type="ORF">J437_LFUL010508</name>
</gene>
<dbReference type="GO" id="GO:0008270">
    <property type="term" value="F:zinc ion binding"/>
    <property type="evidence" value="ECO:0007669"/>
    <property type="project" value="UniProtKB-KW"/>
</dbReference>
<dbReference type="FunFam" id="3.30.160.60:FF:000417">
    <property type="entry name" value="Zinc finger protein"/>
    <property type="match status" value="1"/>
</dbReference>
<evidence type="ECO:0000256" key="7">
    <source>
        <dbReference type="ARBA" id="ARBA00023242"/>
    </source>
</evidence>
<dbReference type="Pfam" id="PF23611">
    <property type="entry name" value="zf-C2H2_16"/>
    <property type="match status" value="1"/>
</dbReference>
<dbReference type="OrthoDB" id="6077919at2759"/>
<evidence type="ECO:0000256" key="5">
    <source>
        <dbReference type="ARBA" id="ARBA00022833"/>
    </source>
</evidence>
<feature type="domain" description="C2H2-type" evidence="10">
    <location>
        <begin position="175"/>
        <end position="202"/>
    </location>
</feature>
<dbReference type="Proteomes" id="UP000792457">
    <property type="component" value="Unassembled WGS sequence"/>
</dbReference>
<dbReference type="PANTHER" id="PTHR23235:SF142">
    <property type="entry name" value="ZINC FINGER PROTEIN 384"/>
    <property type="match status" value="1"/>
</dbReference>
<dbReference type="InterPro" id="IPR056438">
    <property type="entry name" value="Znf-C2H2_CTCF"/>
</dbReference>
<dbReference type="InterPro" id="IPR013087">
    <property type="entry name" value="Znf_C2H2_type"/>
</dbReference>
<dbReference type="GO" id="GO:0005634">
    <property type="term" value="C:nucleus"/>
    <property type="evidence" value="ECO:0007669"/>
    <property type="project" value="UniProtKB-SubCell"/>
</dbReference>
<evidence type="ECO:0000256" key="1">
    <source>
        <dbReference type="ARBA" id="ARBA00004123"/>
    </source>
</evidence>
<reference evidence="11" key="1">
    <citation type="submission" date="2013-04" db="EMBL/GenBank/DDBJ databases">
        <authorList>
            <person name="Qu J."/>
            <person name="Murali S.C."/>
            <person name="Bandaranaike D."/>
            <person name="Bellair M."/>
            <person name="Blankenburg K."/>
            <person name="Chao H."/>
            <person name="Dinh H."/>
            <person name="Doddapaneni H."/>
            <person name="Downs B."/>
            <person name="Dugan-Rocha S."/>
            <person name="Elkadiri S."/>
            <person name="Gnanaolivu R.D."/>
            <person name="Hernandez B."/>
            <person name="Javaid M."/>
            <person name="Jayaseelan J.C."/>
            <person name="Lee S."/>
            <person name="Li M."/>
            <person name="Ming W."/>
            <person name="Munidasa M."/>
            <person name="Muniz J."/>
            <person name="Nguyen L."/>
            <person name="Ongeri F."/>
            <person name="Osuji N."/>
            <person name="Pu L.-L."/>
            <person name="Puazo M."/>
            <person name="Qu C."/>
            <person name="Quiroz J."/>
            <person name="Raj R."/>
            <person name="Weissenberger G."/>
            <person name="Xin Y."/>
            <person name="Zou X."/>
            <person name="Han Y."/>
            <person name="Richards S."/>
            <person name="Worley K."/>
            <person name="Muzny D."/>
            <person name="Gibbs R."/>
        </authorList>
    </citation>
    <scope>NUCLEOTIDE SEQUENCE</scope>
    <source>
        <strain evidence="11">Sampled in the wild</strain>
    </source>
</reference>
<sequence>MECLKGDEIGKGGKVYIKVEKEEYFDSNDAVTSPEESIHQLFMRGYRSGNYFRNTVLLPRGRKSGRSRPSGMQRCSAWLVYTIRPTKGENWSVEERNGSVNSKSCSIGVKRMKNDSKKVNSVDGEVTGGRESCIVEIKTELVQEEVSDTTSCQNELKEHILSGLEAEDNSKKTTFECSFCWKEFAFKSRMIQHLKTHTGEKPFKCELCEYRTSDRSNLKTHMRKHTGEKPFKCNHCEYKTSFNASLKSHLRTHTGEKPFKCEYCEYRTADSSSIRTHLRTHTVQTSLCLPSTAPLRSTSLVPCATGGGPEKGHHQKNPSSAATPRGANLFFVPPHGE</sequence>
<feature type="domain" description="C2H2-type" evidence="10">
    <location>
        <begin position="203"/>
        <end position="230"/>
    </location>
</feature>
<protein>
    <recommendedName>
        <fullName evidence="10">C2H2-type domain-containing protein</fullName>
    </recommendedName>
</protein>
<keyword evidence="6" id="KW-0238">DNA-binding</keyword>
<dbReference type="InterPro" id="IPR036236">
    <property type="entry name" value="Znf_C2H2_sf"/>
</dbReference>
<evidence type="ECO:0000313" key="11">
    <source>
        <dbReference type="EMBL" id="KAG8232206.1"/>
    </source>
</evidence>
<dbReference type="FunFam" id="3.30.160.60:FF:001958">
    <property type="entry name" value="Zinc finger protein, putative"/>
    <property type="match status" value="1"/>
</dbReference>
<feature type="domain" description="C2H2-type" evidence="10">
    <location>
        <begin position="259"/>
        <end position="286"/>
    </location>
</feature>
<evidence type="ECO:0000259" key="10">
    <source>
        <dbReference type="PROSITE" id="PS50157"/>
    </source>
</evidence>
<evidence type="ECO:0000256" key="3">
    <source>
        <dbReference type="ARBA" id="ARBA00022737"/>
    </source>
</evidence>
<dbReference type="SUPFAM" id="SSF57667">
    <property type="entry name" value="beta-beta-alpha zinc fingers"/>
    <property type="match status" value="2"/>
</dbReference>
<comment type="subcellular location">
    <subcellularLocation>
        <location evidence="1">Nucleus</location>
    </subcellularLocation>
</comment>
<evidence type="ECO:0000256" key="8">
    <source>
        <dbReference type="PROSITE-ProRule" id="PRU00042"/>
    </source>
</evidence>
<keyword evidence="2" id="KW-0479">Metal-binding</keyword>
<dbReference type="EMBL" id="KZ308603">
    <property type="protein sequence ID" value="KAG8232206.1"/>
    <property type="molecule type" value="Genomic_DNA"/>
</dbReference>
<reference evidence="11" key="2">
    <citation type="submission" date="2017-10" db="EMBL/GenBank/DDBJ databases">
        <title>Ladona fulva Genome sequencing and assembly.</title>
        <authorList>
            <person name="Murali S."/>
            <person name="Richards S."/>
            <person name="Bandaranaike D."/>
            <person name="Bellair M."/>
            <person name="Blankenburg K."/>
            <person name="Chao H."/>
            <person name="Dinh H."/>
            <person name="Doddapaneni H."/>
            <person name="Dugan-Rocha S."/>
            <person name="Elkadiri S."/>
            <person name="Gnanaolivu R."/>
            <person name="Hernandez B."/>
            <person name="Skinner E."/>
            <person name="Javaid M."/>
            <person name="Lee S."/>
            <person name="Li M."/>
            <person name="Ming W."/>
            <person name="Munidasa M."/>
            <person name="Muniz J."/>
            <person name="Nguyen L."/>
            <person name="Hughes D."/>
            <person name="Osuji N."/>
            <person name="Pu L.-L."/>
            <person name="Puazo M."/>
            <person name="Qu C."/>
            <person name="Quiroz J."/>
            <person name="Raj R."/>
            <person name="Weissenberger G."/>
            <person name="Xin Y."/>
            <person name="Zou X."/>
            <person name="Han Y."/>
            <person name="Worley K."/>
            <person name="Muzny D."/>
            <person name="Gibbs R."/>
        </authorList>
    </citation>
    <scope>NUCLEOTIDE SEQUENCE</scope>
    <source>
        <strain evidence="11">Sampled in the wild</strain>
    </source>
</reference>
<feature type="domain" description="C2H2-type" evidence="10">
    <location>
        <begin position="231"/>
        <end position="258"/>
    </location>
</feature>
<evidence type="ECO:0000256" key="2">
    <source>
        <dbReference type="ARBA" id="ARBA00022723"/>
    </source>
</evidence>
<evidence type="ECO:0000256" key="6">
    <source>
        <dbReference type="ARBA" id="ARBA00023125"/>
    </source>
</evidence>
<dbReference type="PROSITE" id="PS00028">
    <property type="entry name" value="ZINC_FINGER_C2H2_1"/>
    <property type="match status" value="1"/>
</dbReference>
<evidence type="ECO:0000313" key="12">
    <source>
        <dbReference type="Proteomes" id="UP000792457"/>
    </source>
</evidence>
<keyword evidence="5" id="KW-0862">Zinc</keyword>
<evidence type="ECO:0000256" key="9">
    <source>
        <dbReference type="SAM" id="MobiDB-lite"/>
    </source>
</evidence>
<dbReference type="FunFam" id="3.30.160.60:FF:000045">
    <property type="entry name" value="ZFP69 zinc finger protein B"/>
    <property type="match status" value="1"/>
</dbReference>
<dbReference type="FunFam" id="3.30.160.60:FF:000875">
    <property type="entry name" value="zinc finger protein 236 isoform X7"/>
    <property type="match status" value="1"/>
</dbReference>
<dbReference type="GO" id="GO:0000978">
    <property type="term" value="F:RNA polymerase II cis-regulatory region sequence-specific DNA binding"/>
    <property type="evidence" value="ECO:0007669"/>
    <property type="project" value="TreeGrafter"/>
</dbReference>
<keyword evidence="4 8" id="KW-0863">Zinc-finger</keyword>
<dbReference type="SMART" id="SM00355">
    <property type="entry name" value="ZnF_C2H2"/>
    <property type="match status" value="4"/>
</dbReference>
<dbReference type="Gene3D" id="3.30.160.60">
    <property type="entry name" value="Classic Zinc Finger"/>
    <property type="match status" value="4"/>
</dbReference>
<dbReference type="PROSITE" id="PS50157">
    <property type="entry name" value="ZINC_FINGER_C2H2_2"/>
    <property type="match status" value="4"/>
</dbReference>
<proteinExistence type="predicted"/>
<dbReference type="PANTHER" id="PTHR23235">
    <property type="entry name" value="KRUEPPEL-LIKE TRANSCRIPTION FACTOR"/>
    <property type="match status" value="1"/>
</dbReference>
<keyword evidence="3" id="KW-0677">Repeat</keyword>
<name>A0A8K0P3E5_LADFU</name>
<keyword evidence="7" id="KW-0539">Nucleus</keyword>
<keyword evidence="12" id="KW-1185">Reference proteome</keyword>
<evidence type="ECO:0000256" key="4">
    <source>
        <dbReference type="ARBA" id="ARBA00022771"/>
    </source>
</evidence>